<proteinExistence type="predicted"/>
<organism evidence="2">
    <name type="scientific">viral metagenome</name>
    <dbReference type="NCBI Taxonomy" id="1070528"/>
    <lineage>
        <taxon>unclassified sequences</taxon>
        <taxon>metagenomes</taxon>
        <taxon>organismal metagenomes</taxon>
    </lineage>
</organism>
<protein>
    <submittedName>
        <fullName evidence="2">Putative capsid protein</fullName>
    </submittedName>
</protein>
<evidence type="ECO:0000313" key="2">
    <source>
        <dbReference type="EMBL" id="QJA58850.1"/>
    </source>
</evidence>
<dbReference type="EMBL" id="MT141342">
    <property type="protein sequence ID" value="QJA58850.1"/>
    <property type="molecule type" value="Genomic_DNA"/>
</dbReference>
<accession>A0A6M3IMH5</accession>
<dbReference type="AlphaFoldDB" id="A0A6M3IMH5"/>
<dbReference type="NCBIfam" id="NF045672">
    <property type="entry name" value="MCP_gp7_epsi_15"/>
    <property type="match status" value="1"/>
</dbReference>
<feature type="domain" description="Phage capsid-like C-terminal" evidence="1">
    <location>
        <begin position="23"/>
        <end position="256"/>
    </location>
</feature>
<dbReference type="SUPFAM" id="SSF56563">
    <property type="entry name" value="Major capsid protein gp5"/>
    <property type="match status" value="1"/>
</dbReference>
<gene>
    <name evidence="2" type="ORF">MM415B01400_0005</name>
</gene>
<sequence>MRSLVDYREQDRDLIMKGFYDWLFEASPLVGVIPVVEVKGNGIKYNVKATRGGAEWLSTNDTIAESTGTASQRSAALSRLIGDADVDKFFIATNSTQDPEVLEMKSKAEDMMWEWSERLIIGQTTAQSQATQPKGICQLISEVESETTTDLDGISNSQVVPGHATSASLTIDMMDELLDAVHNPNTLLMSKRMRRKLTSLARAAGNNLVHDKDELGHPVAMYGAIPIYVDDHIEDAYPDSTTSVLDISSYVVGTTRASANDNSIIFALRRSESGFAIIQAQSFKHELIGTVANKDAIRHRFKWYTGFALFDKFAAAALINVLDTALS</sequence>
<name>A0A6M3IMH5_9ZZZZ</name>
<dbReference type="InterPro" id="IPR048813">
    <property type="entry name" value="GP7-like"/>
</dbReference>
<evidence type="ECO:0000259" key="1">
    <source>
        <dbReference type="Pfam" id="PF05065"/>
    </source>
</evidence>
<dbReference type="InterPro" id="IPR054612">
    <property type="entry name" value="Phage_capsid-like_C"/>
</dbReference>
<reference evidence="2" key="1">
    <citation type="submission" date="2020-03" db="EMBL/GenBank/DDBJ databases">
        <title>The deep terrestrial virosphere.</title>
        <authorList>
            <person name="Holmfeldt K."/>
            <person name="Nilsson E."/>
            <person name="Simone D."/>
            <person name="Lopez-Fernandez M."/>
            <person name="Wu X."/>
            <person name="de Brujin I."/>
            <person name="Lundin D."/>
            <person name="Andersson A."/>
            <person name="Bertilsson S."/>
            <person name="Dopson M."/>
        </authorList>
    </citation>
    <scope>NUCLEOTIDE SEQUENCE</scope>
    <source>
        <strain evidence="2">MM415B01400</strain>
    </source>
</reference>
<dbReference type="Pfam" id="PF05065">
    <property type="entry name" value="Phage_capsid"/>
    <property type="match status" value="1"/>
</dbReference>